<dbReference type="PANTHER" id="PTHR13184:SF5">
    <property type="entry name" value="METHYLTRANSFERASE-LIKE PROTEIN 17, MITOCHONDRIAL"/>
    <property type="match status" value="1"/>
</dbReference>
<dbReference type="InterPro" id="IPR015324">
    <property type="entry name" value="Ribosomal_Rsm22-like"/>
</dbReference>
<evidence type="ECO:0000256" key="4">
    <source>
        <dbReference type="ARBA" id="ARBA00023014"/>
    </source>
</evidence>
<dbReference type="GO" id="GO:0051536">
    <property type="term" value="F:iron-sulfur cluster binding"/>
    <property type="evidence" value="ECO:0007669"/>
    <property type="project" value="UniProtKB-KW"/>
</dbReference>
<reference evidence="5 6" key="1">
    <citation type="submission" date="2019-06" db="EMBL/GenBank/DDBJ databases">
        <title>Whole genome shotgun sequence of Nitrobacter winogradskyi NBRC 14297.</title>
        <authorList>
            <person name="Hosoyama A."/>
            <person name="Uohara A."/>
            <person name="Ohji S."/>
            <person name="Ichikawa N."/>
        </authorList>
    </citation>
    <scope>NUCLEOTIDE SEQUENCE [LARGE SCALE GENOMIC DNA]</scope>
    <source>
        <strain evidence="5 6">NBRC 14297</strain>
    </source>
</reference>
<organism evidence="5 6">
    <name type="scientific">Nitrobacter winogradskyi</name>
    <name type="common">Nitrobacter agilis</name>
    <dbReference type="NCBI Taxonomy" id="913"/>
    <lineage>
        <taxon>Bacteria</taxon>
        <taxon>Pseudomonadati</taxon>
        <taxon>Pseudomonadota</taxon>
        <taxon>Alphaproteobacteria</taxon>
        <taxon>Hyphomicrobiales</taxon>
        <taxon>Nitrobacteraceae</taxon>
        <taxon>Nitrobacter</taxon>
    </lineage>
</organism>
<evidence type="ECO:0000256" key="1">
    <source>
        <dbReference type="ARBA" id="ARBA00022723"/>
    </source>
</evidence>
<keyword evidence="3" id="KW-0408">Iron</keyword>
<proteinExistence type="predicted"/>
<keyword evidence="1" id="KW-0479">Metal-binding</keyword>
<dbReference type="GO" id="GO:0003735">
    <property type="term" value="F:structural constituent of ribosome"/>
    <property type="evidence" value="ECO:0007669"/>
    <property type="project" value="TreeGrafter"/>
</dbReference>
<comment type="caution">
    <text evidence="5">The sequence shown here is derived from an EMBL/GenBank/DDBJ whole genome shotgun (WGS) entry which is preliminary data.</text>
</comment>
<dbReference type="EMBL" id="BJNF01000006">
    <property type="protein sequence ID" value="GEC14474.1"/>
    <property type="molecule type" value="Genomic_DNA"/>
</dbReference>
<dbReference type="GO" id="GO:0006412">
    <property type="term" value="P:translation"/>
    <property type="evidence" value="ECO:0007669"/>
    <property type="project" value="InterPro"/>
</dbReference>
<dbReference type="Gene3D" id="3.40.50.150">
    <property type="entry name" value="Vaccinia Virus protein VP39"/>
    <property type="match status" value="1"/>
</dbReference>
<dbReference type="GO" id="GO:0046872">
    <property type="term" value="F:metal ion binding"/>
    <property type="evidence" value="ECO:0007669"/>
    <property type="project" value="UniProtKB-KW"/>
</dbReference>
<dbReference type="Proteomes" id="UP000318825">
    <property type="component" value="Unassembled WGS sequence"/>
</dbReference>
<keyword evidence="4" id="KW-0411">Iron-sulfur</keyword>
<dbReference type="GO" id="GO:0008168">
    <property type="term" value="F:methyltransferase activity"/>
    <property type="evidence" value="ECO:0007669"/>
    <property type="project" value="InterPro"/>
</dbReference>
<evidence type="ECO:0000313" key="6">
    <source>
        <dbReference type="Proteomes" id="UP000318825"/>
    </source>
</evidence>
<dbReference type="GO" id="GO:0015935">
    <property type="term" value="C:small ribosomal subunit"/>
    <property type="evidence" value="ECO:0007669"/>
    <property type="project" value="TreeGrafter"/>
</dbReference>
<dbReference type="PANTHER" id="PTHR13184">
    <property type="entry name" value="37S RIBOSOMAL PROTEIN S22"/>
    <property type="match status" value="1"/>
</dbReference>
<dbReference type="Pfam" id="PF09243">
    <property type="entry name" value="Rsm22"/>
    <property type="match status" value="1"/>
</dbReference>
<dbReference type="SUPFAM" id="SSF53335">
    <property type="entry name" value="S-adenosyl-L-methionine-dependent methyltransferases"/>
    <property type="match status" value="1"/>
</dbReference>
<name>A0A4Y3W661_NITWI</name>
<dbReference type="InterPro" id="IPR029063">
    <property type="entry name" value="SAM-dependent_MTases_sf"/>
</dbReference>
<sequence>MDGIHLEMIAPALPAALRAALEQHAQGLSRIDAAARAAAISQTYRSGGGSSTIRSESDALAYALARMPATYAAVVASLNALREICPKFTPVSLLDIGAGPGTATWAAVQAFESLDAFSAIDANPALRSLALDLVRDDLRLAGLRYAQREASAGLRDAPESADLVIASYVLGEMQMERQAALAELMWTATRDTLVVVEPGTPAGYQRIIDLRRRLVARGAHVIAPCPHDGECPLAAFPDETGTAPPRENASRQKATPDWCHFVQRLPRSRAHKHIKGAELPFEDEKFSYVVLARTPDRARPARVLAPPMVTKAAMRLKLCRPNGSVGFTTFPRRDKASYARVRRIGWGDAVNPTET</sequence>
<evidence type="ECO:0000313" key="5">
    <source>
        <dbReference type="EMBL" id="GEC14474.1"/>
    </source>
</evidence>
<dbReference type="AlphaFoldDB" id="A0A4Y3W661"/>
<evidence type="ECO:0008006" key="7">
    <source>
        <dbReference type="Google" id="ProtNLM"/>
    </source>
</evidence>
<dbReference type="InterPro" id="IPR052571">
    <property type="entry name" value="Mt_RNA_Methyltransferase"/>
</dbReference>
<evidence type="ECO:0000256" key="2">
    <source>
        <dbReference type="ARBA" id="ARBA00022946"/>
    </source>
</evidence>
<accession>A0A4Y3W661</accession>
<protein>
    <recommendedName>
        <fullName evidence="7">SAM-dependent methyltransferase</fullName>
    </recommendedName>
</protein>
<keyword evidence="2" id="KW-0809">Transit peptide</keyword>
<gene>
    <name evidence="5" type="ORF">NWI01_03660</name>
</gene>
<evidence type="ECO:0000256" key="3">
    <source>
        <dbReference type="ARBA" id="ARBA00023004"/>
    </source>
</evidence>